<dbReference type="InterPro" id="IPR001810">
    <property type="entry name" value="F-box_dom"/>
</dbReference>
<sequence length="188" mass="20580">MGDRWDRIPADILMEILRRLPPSPRQHLRLICRHWRSAIDDRSPAKQARAVVLTFVTWRGRHRAYVLDDLTKHGAGSGRELKLPRGAVGPGVSMVSTCNGLLCLRRCWDGDFLVVNPVTGETLAVPPPSESSPGASMELALDSFAYHPETGQYKIVRVPSSGAVKGVHARGHVVAGRAGARRDDEPPP</sequence>
<gene>
    <name evidence="2" type="ORF">HU200_065717</name>
</gene>
<dbReference type="Pfam" id="PF00646">
    <property type="entry name" value="F-box"/>
    <property type="match status" value="1"/>
</dbReference>
<accession>A0A835A2C7</accession>
<dbReference type="Gene3D" id="1.20.1280.50">
    <property type="match status" value="1"/>
</dbReference>
<dbReference type="Proteomes" id="UP000636709">
    <property type="component" value="Unassembled WGS sequence"/>
</dbReference>
<evidence type="ECO:0000313" key="3">
    <source>
        <dbReference type="Proteomes" id="UP000636709"/>
    </source>
</evidence>
<dbReference type="PROSITE" id="PS50181">
    <property type="entry name" value="FBOX"/>
    <property type="match status" value="1"/>
</dbReference>
<protein>
    <recommendedName>
        <fullName evidence="1">F-box domain-containing protein</fullName>
    </recommendedName>
</protein>
<name>A0A835A2C7_9POAL</name>
<organism evidence="2 3">
    <name type="scientific">Digitaria exilis</name>
    <dbReference type="NCBI Taxonomy" id="1010633"/>
    <lineage>
        <taxon>Eukaryota</taxon>
        <taxon>Viridiplantae</taxon>
        <taxon>Streptophyta</taxon>
        <taxon>Embryophyta</taxon>
        <taxon>Tracheophyta</taxon>
        <taxon>Spermatophyta</taxon>
        <taxon>Magnoliopsida</taxon>
        <taxon>Liliopsida</taxon>
        <taxon>Poales</taxon>
        <taxon>Poaceae</taxon>
        <taxon>PACMAD clade</taxon>
        <taxon>Panicoideae</taxon>
        <taxon>Panicodae</taxon>
        <taxon>Paniceae</taxon>
        <taxon>Anthephorinae</taxon>
        <taxon>Digitaria</taxon>
    </lineage>
</organism>
<dbReference type="SMART" id="SM00256">
    <property type="entry name" value="FBOX"/>
    <property type="match status" value="1"/>
</dbReference>
<reference evidence="2" key="1">
    <citation type="submission" date="2020-07" db="EMBL/GenBank/DDBJ databases">
        <title>Genome sequence and genetic diversity analysis of an under-domesticated orphan crop, white fonio (Digitaria exilis).</title>
        <authorList>
            <person name="Bennetzen J.L."/>
            <person name="Chen S."/>
            <person name="Ma X."/>
            <person name="Wang X."/>
            <person name="Yssel A.E.J."/>
            <person name="Chaluvadi S.R."/>
            <person name="Johnson M."/>
            <person name="Gangashetty P."/>
            <person name="Hamidou F."/>
            <person name="Sanogo M.D."/>
            <person name="Zwaenepoel A."/>
            <person name="Wallace J."/>
            <person name="Van De Peer Y."/>
            <person name="Van Deynze A."/>
        </authorList>
    </citation>
    <scope>NUCLEOTIDE SEQUENCE</scope>
    <source>
        <tissue evidence="2">Leaves</tissue>
    </source>
</reference>
<dbReference type="EMBL" id="JACEFO010002883">
    <property type="protein sequence ID" value="KAF8646715.1"/>
    <property type="molecule type" value="Genomic_DNA"/>
</dbReference>
<dbReference type="OrthoDB" id="604413at2759"/>
<proteinExistence type="predicted"/>
<dbReference type="AlphaFoldDB" id="A0A835A2C7"/>
<feature type="domain" description="F-box" evidence="1">
    <location>
        <begin position="2"/>
        <end position="48"/>
    </location>
</feature>
<evidence type="ECO:0000259" key="1">
    <source>
        <dbReference type="PROSITE" id="PS50181"/>
    </source>
</evidence>
<dbReference type="SUPFAM" id="SSF81383">
    <property type="entry name" value="F-box domain"/>
    <property type="match status" value="1"/>
</dbReference>
<dbReference type="InterPro" id="IPR036047">
    <property type="entry name" value="F-box-like_dom_sf"/>
</dbReference>
<dbReference type="PANTHER" id="PTHR31672">
    <property type="entry name" value="BNACNNG10540D PROTEIN"/>
    <property type="match status" value="1"/>
</dbReference>
<comment type="caution">
    <text evidence="2">The sequence shown here is derived from an EMBL/GenBank/DDBJ whole genome shotgun (WGS) entry which is preliminary data.</text>
</comment>
<dbReference type="InterPro" id="IPR050796">
    <property type="entry name" value="SCF_F-box_component"/>
</dbReference>
<keyword evidence="3" id="KW-1185">Reference proteome</keyword>
<evidence type="ECO:0000313" key="2">
    <source>
        <dbReference type="EMBL" id="KAF8646715.1"/>
    </source>
</evidence>